<dbReference type="PROSITE" id="PS50995">
    <property type="entry name" value="HTH_MARR_2"/>
    <property type="match status" value="1"/>
</dbReference>
<dbReference type="RefSeq" id="WP_203722287.1">
    <property type="nucleotide sequence ID" value="NZ_BOMC01000040.1"/>
</dbReference>
<protein>
    <submittedName>
        <fullName evidence="2">DNA-binding MarR family transcriptional regulator</fullName>
    </submittedName>
</protein>
<keyword evidence="2" id="KW-0238">DNA-binding</keyword>
<dbReference type="PANTHER" id="PTHR33164">
    <property type="entry name" value="TRANSCRIPTIONAL REGULATOR, MARR FAMILY"/>
    <property type="match status" value="1"/>
</dbReference>
<comment type="caution">
    <text evidence="2">The sequence shown here is derived from an EMBL/GenBank/DDBJ whole genome shotgun (WGS) entry which is preliminary data.</text>
</comment>
<dbReference type="EMBL" id="JACHMF010000001">
    <property type="protein sequence ID" value="MBB4689976.1"/>
    <property type="molecule type" value="Genomic_DNA"/>
</dbReference>
<accession>A0A7W7CNE0</accession>
<dbReference type="Pfam" id="PF12802">
    <property type="entry name" value="MarR_2"/>
    <property type="match status" value="1"/>
</dbReference>
<sequence length="152" mass="16705">MADGAHSLDARQLRAWRVFVQMQEHLRSRIEQQLQAASGLSMADYSVLAVLAGAGPGRLRAHELGNLLGWEKSRLHHQLTRMTGRGLVRRQAGQSRAVHIELTGPGWAALTEAAPRHSEHIHDLVMAPLSDEEVDQLAGLSAKILANMRSLD</sequence>
<dbReference type="GO" id="GO:0003700">
    <property type="term" value="F:DNA-binding transcription factor activity"/>
    <property type="evidence" value="ECO:0007669"/>
    <property type="project" value="InterPro"/>
</dbReference>
<feature type="domain" description="HTH marR-type" evidence="1">
    <location>
        <begin position="12"/>
        <end position="146"/>
    </location>
</feature>
<dbReference type="InterPro" id="IPR036390">
    <property type="entry name" value="WH_DNA-bd_sf"/>
</dbReference>
<keyword evidence="3" id="KW-1185">Reference proteome</keyword>
<dbReference type="GO" id="GO:0003677">
    <property type="term" value="F:DNA binding"/>
    <property type="evidence" value="ECO:0007669"/>
    <property type="project" value="UniProtKB-KW"/>
</dbReference>
<dbReference type="AlphaFoldDB" id="A0A7W7CNE0"/>
<dbReference type="InterPro" id="IPR000835">
    <property type="entry name" value="HTH_MarR-typ"/>
</dbReference>
<dbReference type="GO" id="GO:0006950">
    <property type="term" value="P:response to stress"/>
    <property type="evidence" value="ECO:0007669"/>
    <property type="project" value="TreeGrafter"/>
</dbReference>
<proteinExistence type="predicted"/>
<dbReference type="PANTHER" id="PTHR33164:SF99">
    <property type="entry name" value="MARR FAMILY REGULATORY PROTEIN"/>
    <property type="match status" value="1"/>
</dbReference>
<evidence type="ECO:0000313" key="2">
    <source>
        <dbReference type="EMBL" id="MBB4689976.1"/>
    </source>
</evidence>
<dbReference type="InterPro" id="IPR039422">
    <property type="entry name" value="MarR/SlyA-like"/>
</dbReference>
<evidence type="ECO:0000259" key="1">
    <source>
        <dbReference type="PROSITE" id="PS50995"/>
    </source>
</evidence>
<gene>
    <name evidence="2" type="ORF">BKA14_000124</name>
</gene>
<dbReference type="Proteomes" id="UP000542742">
    <property type="component" value="Unassembled WGS sequence"/>
</dbReference>
<name>A0A7W7CNE0_9ACTN</name>
<dbReference type="InterPro" id="IPR036388">
    <property type="entry name" value="WH-like_DNA-bd_sf"/>
</dbReference>
<dbReference type="SMART" id="SM00347">
    <property type="entry name" value="HTH_MARR"/>
    <property type="match status" value="1"/>
</dbReference>
<evidence type="ECO:0000313" key="3">
    <source>
        <dbReference type="Proteomes" id="UP000542742"/>
    </source>
</evidence>
<reference evidence="2 3" key="1">
    <citation type="submission" date="2020-08" db="EMBL/GenBank/DDBJ databases">
        <title>Sequencing the genomes of 1000 actinobacteria strains.</title>
        <authorList>
            <person name="Klenk H.-P."/>
        </authorList>
    </citation>
    <scope>NUCLEOTIDE SEQUENCE [LARGE SCALE GENOMIC DNA]</scope>
    <source>
        <strain evidence="2 3">DSM 45518</strain>
    </source>
</reference>
<dbReference type="SUPFAM" id="SSF46785">
    <property type="entry name" value="Winged helix' DNA-binding domain"/>
    <property type="match status" value="1"/>
</dbReference>
<organism evidence="2 3">
    <name type="scientific">Paractinoplanes abujensis</name>
    <dbReference type="NCBI Taxonomy" id="882441"/>
    <lineage>
        <taxon>Bacteria</taxon>
        <taxon>Bacillati</taxon>
        <taxon>Actinomycetota</taxon>
        <taxon>Actinomycetes</taxon>
        <taxon>Micromonosporales</taxon>
        <taxon>Micromonosporaceae</taxon>
        <taxon>Paractinoplanes</taxon>
    </lineage>
</organism>
<dbReference type="Gene3D" id="1.10.10.10">
    <property type="entry name" value="Winged helix-like DNA-binding domain superfamily/Winged helix DNA-binding domain"/>
    <property type="match status" value="1"/>
</dbReference>